<keyword evidence="3 6" id="KW-0812">Transmembrane</keyword>
<dbReference type="PANTHER" id="PTHR31632">
    <property type="entry name" value="IRON TRANSPORTER FTH1"/>
    <property type="match status" value="1"/>
</dbReference>
<reference evidence="7 8" key="1">
    <citation type="journal article" date="2013" name="Int. J. Syst. Evol. Microbiol.">
        <title>Roseomonas aerophila sp. nov., isolated from air.</title>
        <authorList>
            <person name="Kim S.J."/>
            <person name="Weon H.Y."/>
            <person name="Ahn J.H."/>
            <person name="Hong S.B."/>
            <person name="Seok S.J."/>
            <person name="Whang K.S."/>
            <person name="Kwon S.W."/>
        </authorList>
    </citation>
    <scope>NUCLEOTIDE SEQUENCE [LARGE SCALE GENOMIC DNA]</scope>
    <source>
        <strain evidence="7 8">NBRC 108923</strain>
    </source>
</reference>
<dbReference type="EMBL" id="JACTVA010000007">
    <property type="protein sequence ID" value="MBC9206456.1"/>
    <property type="molecule type" value="Genomic_DNA"/>
</dbReference>
<evidence type="ECO:0000256" key="1">
    <source>
        <dbReference type="ARBA" id="ARBA00004141"/>
    </source>
</evidence>
<evidence type="ECO:0000313" key="8">
    <source>
        <dbReference type="Proteomes" id="UP000626026"/>
    </source>
</evidence>
<comment type="caution">
    <text evidence="7">The sequence shown here is derived from an EMBL/GenBank/DDBJ whole genome shotgun (WGS) entry which is preliminary data.</text>
</comment>
<feature type="transmembrane region" description="Helical" evidence="6">
    <location>
        <begin position="70"/>
        <end position="90"/>
    </location>
</feature>
<evidence type="ECO:0000256" key="5">
    <source>
        <dbReference type="ARBA" id="ARBA00023136"/>
    </source>
</evidence>
<dbReference type="PANTHER" id="PTHR31632:SF2">
    <property type="entry name" value="PLASMA MEMBRANE IRON PERMEASE"/>
    <property type="match status" value="1"/>
</dbReference>
<proteinExistence type="inferred from homology"/>
<comment type="subcellular location">
    <subcellularLocation>
        <location evidence="1">Membrane</location>
        <topology evidence="1">Multi-pass membrane protein</topology>
    </subcellularLocation>
</comment>
<feature type="transmembrane region" description="Helical" evidence="6">
    <location>
        <begin position="115"/>
        <end position="139"/>
    </location>
</feature>
<evidence type="ECO:0000313" key="7">
    <source>
        <dbReference type="EMBL" id="MBC9206456.1"/>
    </source>
</evidence>
<feature type="transmembrane region" description="Helical" evidence="6">
    <location>
        <begin position="36"/>
        <end position="58"/>
    </location>
</feature>
<evidence type="ECO:0000256" key="6">
    <source>
        <dbReference type="SAM" id="Phobius"/>
    </source>
</evidence>
<keyword evidence="4 6" id="KW-1133">Transmembrane helix</keyword>
<dbReference type="Pfam" id="PF03239">
    <property type="entry name" value="FTR1"/>
    <property type="match status" value="1"/>
</dbReference>
<evidence type="ECO:0000256" key="4">
    <source>
        <dbReference type="ARBA" id="ARBA00022989"/>
    </source>
</evidence>
<dbReference type="Proteomes" id="UP000626026">
    <property type="component" value="Unassembled WGS sequence"/>
</dbReference>
<dbReference type="InterPro" id="IPR004923">
    <property type="entry name" value="FTR1/Fip1/EfeU"/>
</dbReference>
<name>A0ABR7RJH1_9PROT</name>
<keyword evidence="8" id="KW-1185">Reference proteome</keyword>
<feature type="transmembrane region" description="Helical" evidence="6">
    <location>
        <begin position="146"/>
        <end position="169"/>
    </location>
</feature>
<evidence type="ECO:0000256" key="3">
    <source>
        <dbReference type="ARBA" id="ARBA00022692"/>
    </source>
</evidence>
<feature type="transmembrane region" description="Helical" evidence="6">
    <location>
        <begin position="246"/>
        <end position="264"/>
    </location>
</feature>
<sequence>MLATFLITLREGLEAALVVGLVASLLRRRGHAEWLPLVWIGVASAALICLGLGLALDLLSVELPQRQQELFEAVAGLVAAGMMTAMAFWMRRAGSSMKQQLEGQVEEALGTRSGLALILLVFLAVAREGLELVFFLLALAQQSTGWQVLGSALSGLLAAALVGVAIAWGGLRLNLARFFRWTGVVVLLAAAGIAAGSLRALHEAGWWNRLQQLAFDLSHILPADGIPGAILAGLFGYVDQPSVGEVLVYALFLLATLPAFLVPARKPAAAVRA</sequence>
<dbReference type="NCBIfam" id="NF041756">
    <property type="entry name" value="EfeU"/>
    <property type="match status" value="1"/>
</dbReference>
<organism evidence="7 8">
    <name type="scientific">Teichococcus aerophilus</name>
    <dbReference type="NCBI Taxonomy" id="1224513"/>
    <lineage>
        <taxon>Bacteria</taxon>
        <taxon>Pseudomonadati</taxon>
        <taxon>Pseudomonadota</taxon>
        <taxon>Alphaproteobacteria</taxon>
        <taxon>Acetobacterales</taxon>
        <taxon>Roseomonadaceae</taxon>
        <taxon>Roseomonas</taxon>
    </lineage>
</organism>
<evidence type="ECO:0000256" key="2">
    <source>
        <dbReference type="ARBA" id="ARBA00008333"/>
    </source>
</evidence>
<comment type="similarity">
    <text evidence="2">Belongs to the oxidase-dependent Fe transporter (OFeT) (TC 9.A.10.1) family.</text>
</comment>
<accession>A0ABR7RJH1</accession>
<protein>
    <submittedName>
        <fullName evidence="7">FTR1 family protein</fullName>
    </submittedName>
</protein>
<keyword evidence="5 6" id="KW-0472">Membrane</keyword>
<feature type="transmembrane region" description="Helical" evidence="6">
    <location>
        <begin position="181"/>
        <end position="201"/>
    </location>
</feature>
<dbReference type="RefSeq" id="WP_187783632.1">
    <property type="nucleotide sequence ID" value="NZ_JACTVA010000007.1"/>
</dbReference>
<gene>
    <name evidence="7" type="ORF">IBL26_06375</name>
</gene>